<dbReference type="AlphaFoldDB" id="A0ABD5RP95"/>
<accession>A0ABD5RP95</accession>
<dbReference type="PANTHER" id="PTHR34236:SF1">
    <property type="entry name" value="DIMETHYL SULFOXIDE REDUCTASE TRANSCRIPTIONAL ACTIVATOR"/>
    <property type="match status" value="1"/>
</dbReference>
<dbReference type="PANTHER" id="PTHR34236">
    <property type="entry name" value="DIMETHYL SULFOXIDE REDUCTASE TRANSCRIPTIONAL ACTIVATOR"/>
    <property type="match status" value="1"/>
</dbReference>
<name>A0ABD5RP95_9EURY</name>
<reference evidence="5 6" key="1">
    <citation type="journal article" date="2019" name="Int. J. Syst. Evol. Microbiol.">
        <title>The Global Catalogue of Microorganisms (GCM) 10K type strain sequencing project: providing services to taxonomists for standard genome sequencing and annotation.</title>
        <authorList>
            <consortium name="The Broad Institute Genomics Platform"/>
            <consortium name="The Broad Institute Genome Sequencing Center for Infectious Disease"/>
            <person name="Wu L."/>
            <person name="Ma J."/>
        </authorList>
    </citation>
    <scope>NUCLEOTIDE SEQUENCE [LARGE SCALE GENOMIC DNA]</scope>
    <source>
        <strain evidence="5 6">CGMCC 1.12543</strain>
    </source>
</reference>
<dbReference type="InterPro" id="IPR056493">
    <property type="entry name" value="HVO_0513_N"/>
</dbReference>
<organism evidence="5 6">
    <name type="scientific">Halomarina salina</name>
    <dbReference type="NCBI Taxonomy" id="1872699"/>
    <lineage>
        <taxon>Archaea</taxon>
        <taxon>Methanobacteriati</taxon>
        <taxon>Methanobacteriota</taxon>
        <taxon>Stenosarchaea group</taxon>
        <taxon>Halobacteria</taxon>
        <taxon>Halobacteriales</taxon>
        <taxon>Natronomonadaceae</taxon>
        <taxon>Halomarina</taxon>
    </lineage>
</organism>
<feature type="domain" description="HTH bat-type" evidence="3">
    <location>
        <begin position="159"/>
        <end position="210"/>
    </location>
</feature>
<dbReference type="EMBL" id="JBHSQH010000001">
    <property type="protein sequence ID" value="MFC5972263.1"/>
    <property type="molecule type" value="Genomic_DNA"/>
</dbReference>
<gene>
    <name evidence="5" type="ORF">ACFPYI_13055</name>
</gene>
<dbReference type="Pfam" id="PF04967">
    <property type="entry name" value="HTH_10"/>
    <property type="match status" value="1"/>
</dbReference>
<comment type="caution">
    <text evidence="5">The sequence shown here is derived from an EMBL/GenBank/DDBJ whole genome shotgun (WGS) entry which is preliminary data.</text>
</comment>
<proteinExistence type="predicted"/>
<dbReference type="Pfam" id="PF24278">
    <property type="entry name" value="HVO_0513_N"/>
    <property type="match status" value="1"/>
</dbReference>
<evidence type="ECO:0000259" key="4">
    <source>
        <dbReference type="Pfam" id="PF24278"/>
    </source>
</evidence>
<keyword evidence="6" id="KW-1185">Reference proteome</keyword>
<feature type="domain" description="HVO-0513-like N-terminal" evidence="4">
    <location>
        <begin position="16"/>
        <end position="150"/>
    </location>
</feature>
<dbReference type="InterPro" id="IPR007050">
    <property type="entry name" value="HTH_bacterioopsin"/>
</dbReference>
<keyword evidence="1" id="KW-0805">Transcription regulation</keyword>
<evidence type="ECO:0000256" key="1">
    <source>
        <dbReference type="ARBA" id="ARBA00023015"/>
    </source>
</evidence>
<evidence type="ECO:0000313" key="6">
    <source>
        <dbReference type="Proteomes" id="UP001596099"/>
    </source>
</evidence>
<evidence type="ECO:0000313" key="5">
    <source>
        <dbReference type="EMBL" id="MFC5972263.1"/>
    </source>
</evidence>
<dbReference type="Proteomes" id="UP001596099">
    <property type="component" value="Unassembled WGS sequence"/>
</dbReference>
<protein>
    <submittedName>
        <fullName evidence="5">Helix-turn-helix domain-containing protein</fullName>
    </submittedName>
</protein>
<evidence type="ECO:0000256" key="2">
    <source>
        <dbReference type="ARBA" id="ARBA00023163"/>
    </source>
</evidence>
<dbReference type="RefSeq" id="WP_247415389.1">
    <property type="nucleotide sequence ID" value="NZ_JALLGW010000001.1"/>
</dbReference>
<keyword evidence="2" id="KW-0804">Transcription</keyword>
<evidence type="ECO:0000259" key="3">
    <source>
        <dbReference type="Pfam" id="PF04967"/>
    </source>
</evidence>
<sequence>MKYIRLTVRFPRTLRHPMHQYLDEADHARWSKMLTWNHSHEDLTFALFHVLAEREPYVERLAAVDRVVDYDITEAAGGGFYVFVREETSPQVETFQRAFTHEGLLVVPPLTYQPNGELTLTVLGAPEALRSVVGGFPEELSATVDRLGEYDHEGVGRRLTSRQRDALQAALDVGYYDVPRSGGVDDVADGLGCAPSTASTHLRKAESSLVREALE</sequence>